<keyword evidence="4" id="KW-1185">Reference proteome</keyword>
<sequence>MGYTPKSQSTKKDNENIINLATMQDIHQHLYILVLRKSAGKLIEYIMQFKNRKEATNAIISVKYELSKCRPEVLNILLAMAKDPKRFEFSTLSTNDRMFFVDNVNGTNFRIYDFSSNPKKIIPNVTINNDDFLTSNEELVMYKIAKSMIIMRNNQYKLQEELRKLEEQNNVFKIYQNEKLLP</sequence>
<dbReference type="EMBL" id="LR596615">
    <property type="protein sequence ID" value="VUE36186.1"/>
    <property type="molecule type" value="Genomic_DNA"/>
</dbReference>
<dbReference type="Proteomes" id="UP000317227">
    <property type="component" value="Segment"/>
</dbReference>
<reference evidence="4" key="2">
    <citation type="submission" date="2017-10" db="EMBL/GenBank/DDBJ databases">
        <authorList>
            <person name="Skurnik M."/>
        </authorList>
    </citation>
    <scope>NUCLEOTIDE SEQUENCE [LARGE SCALE GENOMIC DNA]</scope>
</reference>
<name>A0A2C9CX80_9CAUD</name>
<accession>A0A2C9CX80</accession>
<protein>
    <submittedName>
        <fullName evidence="2">Uncharacterized protein</fullName>
    </submittedName>
</protein>
<dbReference type="Proteomes" id="UP000240931">
    <property type="component" value="Segment"/>
</dbReference>
<dbReference type="RefSeq" id="YP_009623750.1">
    <property type="nucleotide sequence ID" value="NC_042116.1"/>
</dbReference>
<evidence type="ECO:0000313" key="5">
    <source>
        <dbReference type="Proteomes" id="UP000317227"/>
    </source>
</evidence>
<gene>
    <name evidence="2" type="primary">g140</name>
</gene>
<reference evidence="2" key="1">
    <citation type="submission" date="2017-10" db="EMBL/GenBank/DDBJ databases">
        <authorList>
            <person name="Banno H."/>
            <person name="Chua N.-H."/>
        </authorList>
    </citation>
    <scope>NUCLEOTIDE SEQUENCE [LARGE SCALE GENOMIC DNA]</scope>
</reference>
<proteinExistence type="predicted"/>
<feature type="coiled-coil region" evidence="1">
    <location>
        <begin position="148"/>
        <end position="178"/>
    </location>
</feature>
<dbReference type="KEGG" id="vg:40100558"/>
<evidence type="ECO:0000256" key="1">
    <source>
        <dbReference type="SAM" id="Coils"/>
    </source>
</evidence>
<dbReference type="OrthoDB" id="21695at10239"/>
<organism evidence="2 4">
    <name type="scientific">Yersinia phage fHe-Yen9-04</name>
    <dbReference type="NCBI Taxonomy" id="2052742"/>
    <lineage>
        <taxon>Viruses</taxon>
        <taxon>Duplodnaviria</taxon>
        <taxon>Heunggongvirae</taxon>
        <taxon>Uroviricota</taxon>
        <taxon>Caudoviricetes</taxon>
        <taxon>Eneladusvirus</taxon>
        <taxon>Eneladusvirus Yen904</taxon>
    </lineage>
</organism>
<keyword evidence="1" id="KW-0175">Coiled coil</keyword>
<dbReference type="GeneID" id="40100558"/>
<evidence type="ECO:0000313" key="3">
    <source>
        <dbReference type="EMBL" id="VUE36186.1"/>
    </source>
</evidence>
<evidence type="ECO:0000313" key="4">
    <source>
        <dbReference type="Proteomes" id="UP000240931"/>
    </source>
</evidence>
<evidence type="ECO:0000313" key="2">
    <source>
        <dbReference type="EMBL" id="SOK58417.1"/>
    </source>
</evidence>
<dbReference type="EMBL" id="LT960551">
    <property type="protein sequence ID" value="SOK58417.1"/>
    <property type="molecule type" value="Genomic_DNA"/>
</dbReference>
<reference evidence="3 5" key="3">
    <citation type="submission" date="2019-06" db="EMBL/GenBank/DDBJ databases">
        <authorList>
            <person name="Bower L."/>
            <person name="Leinonen R."/>
        </authorList>
    </citation>
    <scope>NUCLEOTIDE SEQUENCE [LARGE SCALE GENOMIC DNA]</scope>
</reference>